<comment type="caution">
    <text evidence="3">The sequence shown here is derived from an EMBL/GenBank/DDBJ whole genome shotgun (WGS) entry which is preliminary data.</text>
</comment>
<protein>
    <submittedName>
        <fullName evidence="3">Uncharacterized protein</fullName>
    </submittedName>
</protein>
<keyword evidence="2" id="KW-0472">Membrane</keyword>
<feature type="region of interest" description="Disordered" evidence="1">
    <location>
        <begin position="129"/>
        <end position="165"/>
    </location>
</feature>
<feature type="transmembrane region" description="Helical" evidence="2">
    <location>
        <begin position="48"/>
        <end position="67"/>
    </location>
</feature>
<dbReference type="PATRIC" id="fig|1348663.4.peg.71"/>
<dbReference type="eggNOG" id="ENOG50337XG">
    <property type="taxonomic scope" value="Bacteria"/>
</dbReference>
<dbReference type="AlphaFoldDB" id="A0A066Z7E4"/>
<accession>A0A066Z7E4</accession>
<feature type="compositionally biased region" description="Pro residues" evidence="1">
    <location>
        <begin position="137"/>
        <end position="152"/>
    </location>
</feature>
<sequence>MPQLHTPPRWPLLALRITAALVALLALVLPILAGGFLQGYYPLLDAHMQAGLTIAVVALLATAAGLTAWKVSGAPNRHAVRYGVLSALCIIQLTLGFQRVLLLHVPLGVGIFVMAEKFAVDAFALKPAGPTAEPDPTEPPAADPDPTEPPAAEPKAAEADAAVAE</sequence>
<feature type="transmembrane region" description="Helical" evidence="2">
    <location>
        <begin position="79"/>
        <end position="95"/>
    </location>
</feature>
<evidence type="ECO:0000313" key="4">
    <source>
        <dbReference type="Proteomes" id="UP000027178"/>
    </source>
</evidence>
<name>A0A066Z7E4_9ACTN</name>
<feature type="transmembrane region" description="Helical" evidence="2">
    <location>
        <begin position="12"/>
        <end position="36"/>
    </location>
</feature>
<reference evidence="3 4" key="1">
    <citation type="submission" date="2014-05" db="EMBL/GenBank/DDBJ databases">
        <title>Draft Genome Sequence of Kitasatospora cheerisanensis KCTC 2395.</title>
        <authorList>
            <person name="Nam D.H."/>
        </authorList>
    </citation>
    <scope>NUCLEOTIDE SEQUENCE [LARGE SCALE GENOMIC DNA]</scope>
    <source>
        <strain evidence="3 4">KCTC 2395</strain>
    </source>
</reference>
<organism evidence="3 4">
    <name type="scientific">Kitasatospora cheerisanensis KCTC 2395</name>
    <dbReference type="NCBI Taxonomy" id="1348663"/>
    <lineage>
        <taxon>Bacteria</taxon>
        <taxon>Bacillati</taxon>
        <taxon>Actinomycetota</taxon>
        <taxon>Actinomycetes</taxon>
        <taxon>Kitasatosporales</taxon>
        <taxon>Streptomycetaceae</taxon>
        <taxon>Kitasatospora</taxon>
    </lineage>
</organism>
<keyword evidence="2" id="KW-0812">Transmembrane</keyword>
<proteinExistence type="predicted"/>
<keyword evidence="2" id="KW-1133">Transmembrane helix</keyword>
<dbReference type="Proteomes" id="UP000027178">
    <property type="component" value="Unassembled WGS sequence"/>
</dbReference>
<dbReference type="OrthoDB" id="3697516at2"/>
<keyword evidence="4" id="KW-1185">Reference proteome</keyword>
<evidence type="ECO:0000256" key="1">
    <source>
        <dbReference type="SAM" id="MobiDB-lite"/>
    </source>
</evidence>
<gene>
    <name evidence="3" type="ORF">KCH_00910</name>
</gene>
<dbReference type="RefSeq" id="WP_035857987.1">
    <property type="nucleotide sequence ID" value="NZ_KK853997.1"/>
</dbReference>
<dbReference type="HOGENOM" id="CLU_136722_0_0_11"/>
<dbReference type="EMBL" id="JNBY01000004">
    <property type="protein sequence ID" value="KDN88159.1"/>
    <property type="molecule type" value="Genomic_DNA"/>
</dbReference>
<evidence type="ECO:0000313" key="3">
    <source>
        <dbReference type="EMBL" id="KDN88159.1"/>
    </source>
</evidence>
<evidence type="ECO:0000256" key="2">
    <source>
        <dbReference type="SAM" id="Phobius"/>
    </source>
</evidence>